<feature type="region of interest" description="Disordered" evidence="1">
    <location>
        <begin position="62"/>
        <end position="87"/>
    </location>
</feature>
<protein>
    <submittedName>
        <fullName evidence="4">DUF1707 domain-containing protein</fullName>
    </submittedName>
</protein>
<dbReference type="EMBL" id="JBHUCO010000055">
    <property type="protein sequence ID" value="MFD1523064.1"/>
    <property type="molecule type" value="Genomic_DNA"/>
</dbReference>
<feature type="domain" description="DUF1707" evidence="3">
    <location>
        <begin position="18"/>
        <end position="70"/>
    </location>
</feature>
<reference evidence="5" key="1">
    <citation type="journal article" date="2019" name="Int. J. Syst. Evol. Microbiol.">
        <title>The Global Catalogue of Microorganisms (GCM) 10K type strain sequencing project: providing services to taxonomists for standard genome sequencing and annotation.</title>
        <authorList>
            <consortium name="The Broad Institute Genomics Platform"/>
            <consortium name="The Broad Institute Genome Sequencing Center for Infectious Disease"/>
            <person name="Wu L."/>
            <person name="Ma J."/>
        </authorList>
    </citation>
    <scope>NUCLEOTIDE SEQUENCE [LARGE SCALE GENOMIC DNA]</scope>
    <source>
        <strain evidence="5">CCM 7043</strain>
    </source>
</reference>
<proteinExistence type="predicted"/>
<comment type="caution">
    <text evidence="4">The sequence shown here is derived from an EMBL/GenBank/DDBJ whole genome shotgun (WGS) entry which is preliminary data.</text>
</comment>
<organism evidence="4 5">
    <name type="scientific">Pseudonocardia yunnanensis</name>
    <dbReference type="NCBI Taxonomy" id="58107"/>
    <lineage>
        <taxon>Bacteria</taxon>
        <taxon>Bacillati</taxon>
        <taxon>Actinomycetota</taxon>
        <taxon>Actinomycetes</taxon>
        <taxon>Pseudonocardiales</taxon>
        <taxon>Pseudonocardiaceae</taxon>
        <taxon>Pseudonocardia</taxon>
    </lineage>
</organism>
<keyword evidence="2" id="KW-1133">Transmembrane helix</keyword>
<dbReference type="RefSeq" id="WP_344722820.1">
    <property type="nucleotide sequence ID" value="NZ_BAAAUS010000014.1"/>
</dbReference>
<accession>A0ABW4F9K3</accession>
<evidence type="ECO:0000313" key="5">
    <source>
        <dbReference type="Proteomes" id="UP001597114"/>
    </source>
</evidence>
<dbReference type="Proteomes" id="UP001597114">
    <property type="component" value="Unassembled WGS sequence"/>
</dbReference>
<dbReference type="InterPro" id="IPR012551">
    <property type="entry name" value="DUF1707_SHOCT-like"/>
</dbReference>
<evidence type="ECO:0000256" key="2">
    <source>
        <dbReference type="SAM" id="Phobius"/>
    </source>
</evidence>
<keyword evidence="2" id="KW-0812">Transmembrane</keyword>
<dbReference type="Pfam" id="PF08044">
    <property type="entry name" value="DUF1707"/>
    <property type="match status" value="1"/>
</dbReference>
<feature type="transmembrane region" description="Helical" evidence="2">
    <location>
        <begin position="94"/>
        <end position="113"/>
    </location>
</feature>
<dbReference type="PANTHER" id="PTHR40763">
    <property type="entry name" value="MEMBRANE PROTEIN-RELATED"/>
    <property type="match status" value="1"/>
</dbReference>
<name>A0ABW4F9K3_9PSEU</name>
<evidence type="ECO:0000313" key="4">
    <source>
        <dbReference type="EMBL" id="MFD1523064.1"/>
    </source>
</evidence>
<gene>
    <name evidence="4" type="ORF">ACFSJD_36660</name>
</gene>
<sequence length="157" mass="17514">MFIPDPALDVPRPAAGQLRVSDTEREAVAVRLRDAAAQGRLTLGEADERQALAYAARTRDDLRPLTADLPDPQRQPAAEPSRGGPMSEDARLRLGLHGAVVALLSLFMVIIWALGPARWFWPAWPMFWLTISLVVHYRRAHRATDRGHTSFEGRGWT</sequence>
<keyword evidence="5" id="KW-1185">Reference proteome</keyword>
<evidence type="ECO:0000259" key="3">
    <source>
        <dbReference type="Pfam" id="PF08044"/>
    </source>
</evidence>
<feature type="transmembrane region" description="Helical" evidence="2">
    <location>
        <begin position="119"/>
        <end position="137"/>
    </location>
</feature>
<evidence type="ECO:0000256" key="1">
    <source>
        <dbReference type="SAM" id="MobiDB-lite"/>
    </source>
</evidence>
<dbReference type="PANTHER" id="PTHR40763:SF4">
    <property type="entry name" value="DUF1707 DOMAIN-CONTAINING PROTEIN"/>
    <property type="match status" value="1"/>
</dbReference>
<keyword evidence="2" id="KW-0472">Membrane</keyword>